<name>A0A1E4U0G4_PACTA</name>
<protein>
    <recommendedName>
        <fullName evidence="4">2-haloalkanoic acid dehalogenase</fullName>
    </recommendedName>
</protein>
<evidence type="ECO:0000313" key="3">
    <source>
        <dbReference type="Proteomes" id="UP000094236"/>
    </source>
</evidence>
<dbReference type="AlphaFoldDB" id="A0A1E4U0G4"/>
<dbReference type="InterPro" id="IPR036412">
    <property type="entry name" value="HAD-like_sf"/>
</dbReference>
<accession>A0A1E4U0G4</accession>
<dbReference type="EMBL" id="KV454011">
    <property type="protein sequence ID" value="ODV97474.1"/>
    <property type="molecule type" value="Genomic_DNA"/>
</dbReference>
<evidence type="ECO:0000256" key="1">
    <source>
        <dbReference type="ARBA" id="ARBA00022801"/>
    </source>
</evidence>
<dbReference type="OrthoDB" id="2363873at2759"/>
<dbReference type="InterPro" id="IPR051540">
    <property type="entry name" value="S-2-haloacid_dehalogenase"/>
</dbReference>
<dbReference type="Proteomes" id="UP000094236">
    <property type="component" value="Unassembled WGS sequence"/>
</dbReference>
<evidence type="ECO:0000313" key="2">
    <source>
        <dbReference type="EMBL" id="ODV97474.1"/>
    </source>
</evidence>
<dbReference type="Gene3D" id="1.10.150.240">
    <property type="entry name" value="Putative phosphatase, domain 2"/>
    <property type="match status" value="1"/>
</dbReference>
<dbReference type="GO" id="GO:0016787">
    <property type="term" value="F:hydrolase activity"/>
    <property type="evidence" value="ECO:0007669"/>
    <property type="project" value="UniProtKB-KW"/>
</dbReference>
<dbReference type="Pfam" id="PF00702">
    <property type="entry name" value="Hydrolase"/>
    <property type="match status" value="1"/>
</dbReference>
<proteinExistence type="predicted"/>
<dbReference type="PANTHER" id="PTHR43316">
    <property type="entry name" value="HYDROLASE, HALOACID DELAHOGENASE-RELATED"/>
    <property type="match status" value="1"/>
</dbReference>
<keyword evidence="1" id="KW-0378">Hydrolase</keyword>
<organism evidence="2 3">
    <name type="scientific">Pachysolen tannophilus NRRL Y-2460</name>
    <dbReference type="NCBI Taxonomy" id="669874"/>
    <lineage>
        <taxon>Eukaryota</taxon>
        <taxon>Fungi</taxon>
        <taxon>Dikarya</taxon>
        <taxon>Ascomycota</taxon>
        <taxon>Saccharomycotina</taxon>
        <taxon>Pichiomycetes</taxon>
        <taxon>Pachysolenaceae</taxon>
        <taxon>Pachysolen</taxon>
    </lineage>
</organism>
<dbReference type="PANTHER" id="PTHR43316:SF4">
    <property type="entry name" value="ACID DEHALOGENASE, PUTATIVE (AFU_ORTHOLOGUE AFUA_8G05870)-RELATED"/>
    <property type="match status" value="1"/>
</dbReference>
<sequence length="244" mass="28109">MPSIVFDIVGTLISYENCIAEIEKQLGDRFKADNINASLFFFFWLAGAERDYSYLSQSNNYQPFSKIMEYTFYRSLFFAGIKTPRHYCSQDEVNEIIKIGFFNLRARKQTEETLKLLAEYGFTTYFLTDASSERVLNYFKKSGIEISSENLISCDSIDAGKPEAIVYQTMSKRLPDKHKNDKWFFAAHMWDSCAARQGDFRTAWSAIHEFEPCTEIFGEPDVLGDGLLDTARKVIAMHKTLAEK</sequence>
<evidence type="ECO:0008006" key="4">
    <source>
        <dbReference type="Google" id="ProtNLM"/>
    </source>
</evidence>
<dbReference type="SUPFAM" id="SSF56784">
    <property type="entry name" value="HAD-like"/>
    <property type="match status" value="1"/>
</dbReference>
<reference evidence="3" key="1">
    <citation type="submission" date="2016-05" db="EMBL/GenBank/DDBJ databases">
        <title>Comparative genomics of biotechnologically important yeasts.</title>
        <authorList>
            <consortium name="DOE Joint Genome Institute"/>
            <person name="Riley R."/>
            <person name="Haridas S."/>
            <person name="Wolfe K.H."/>
            <person name="Lopes M.R."/>
            <person name="Hittinger C.T."/>
            <person name="Goker M."/>
            <person name="Salamov A."/>
            <person name="Wisecaver J."/>
            <person name="Long T.M."/>
            <person name="Aerts A.L."/>
            <person name="Barry K."/>
            <person name="Choi C."/>
            <person name="Clum A."/>
            <person name="Coughlan A.Y."/>
            <person name="Deshpande S."/>
            <person name="Douglass A.P."/>
            <person name="Hanson S.J."/>
            <person name="Klenk H.-P."/>
            <person name="Labutti K."/>
            <person name="Lapidus A."/>
            <person name="Lindquist E."/>
            <person name="Lipzen A."/>
            <person name="Meier-Kolthoff J.P."/>
            <person name="Ohm R.A."/>
            <person name="Otillar R.P."/>
            <person name="Pangilinan J."/>
            <person name="Peng Y."/>
            <person name="Rokas A."/>
            <person name="Rosa C.A."/>
            <person name="Scheuner C."/>
            <person name="Sibirny A.A."/>
            <person name="Slot J.C."/>
            <person name="Stielow J.B."/>
            <person name="Sun H."/>
            <person name="Kurtzman C.P."/>
            <person name="Blackwell M."/>
            <person name="Grigoriev I.V."/>
            <person name="Jeffries T.W."/>
        </authorList>
    </citation>
    <scope>NUCLEOTIDE SEQUENCE [LARGE SCALE GENOMIC DNA]</scope>
    <source>
        <strain evidence="3">NRRL Y-2460</strain>
    </source>
</reference>
<dbReference type="Gene3D" id="3.40.50.1000">
    <property type="entry name" value="HAD superfamily/HAD-like"/>
    <property type="match status" value="1"/>
</dbReference>
<dbReference type="STRING" id="669874.A0A1E4U0G4"/>
<dbReference type="InterPro" id="IPR023214">
    <property type="entry name" value="HAD_sf"/>
</dbReference>
<gene>
    <name evidence="2" type="ORF">PACTADRAFT_30929</name>
</gene>
<dbReference type="InterPro" id="IPR023198">
    <property type="entry name" value="PGP-like_dom2"/>
</dbReference>
<keyword evidence="3" id="KW-1185">Reference proteome</keyword>